<dbReference type="PATRIC" id="fig|231023.4.peg.5541"/>
<dbReference type="Pfam" id="PF01051">
    <property type="entry name" value="Rep3_N"/>
    <property type="match status" value="1"/>
</dbReference>
<dbReference type="EMBL" id="CP003589">
    <property type="protein sequence ID" value="AFK73050.1"/>
    <property type="molecule type" value="Genomic_DNA"/>
</dbReference>
<keyword evidence="3" id="KW-0614">Plasmid</keyword>
<dbReference type="Proteomes" id="UP000005268">
    <property type="component" value="Plasmid pND6-2"/>
</dbReference>
<dbReference type="SUPFAM" id="SSF46785">
    <property type="entry name" value="Winged helix' DNA-binding domain"/>
    <property type="match status" value="1"/>
</dbReference>
<comment type="similarity">
    <text evidence="1">Belongs to the initiator RepB protein family.</text>
</comment>
<dbReference type="RefSeq" id="WP_009684354.1">
    <property type="nucleotide sequence ID" value="NC_018746.1"/>
</dbReference>
<dbReference type="GO" id="GO:0006270">
    <property type="term" value="P:DNA replication initiation"/>
    <property type="evidence" value="ECO:0007669"/>
    <property type="project" value="InterPro"/>
</dbReference>
<reference evidence="3 4" key="1">
    <citation type="journal article" date="2012" name="J. Bacteriol.">
        <title>Complete Genome Sequence of the Naphthalene-Degrading Pseudomonas putida Strain ND6.</title>
        <authorList>
            <person name="Li S."/>
            <person name="Zhao H."/>
            <person name="Li Y."/>
            <person name="Niu S."/>
            <person name="Cai B."/>
        </authorList>
    </citation>
    <scope>NUCLEOTIDE SEQUENCE [LARGE SCALE GENOMIC DNA]</scope>
    <source>
        <strain evidence="3 4">ND6</strain>
        <plasmid evidence="3 4">pND6-2</plasmid>
    </source>
</reference>
<evidence type="ECO:0000259" key="2">
    <source>
        <dbReference type="Pfam" id="PF01051"/>
    </source>
</evidence>
<accession>I3V5M9</accession>
<protein>
    <submittedName>
        <fullName evidence="3">Putative replication protein</fullName>
    </submittedName>
</protein>
<evidence type="ECO:0000313" key="4">
    <source>
        <dbReference type="Proteomes" id="UP000005268"/>
    </source>
</evidence>
<dbReference type="Pfam" id="PF21205">
    <property type="entry name" value="Rep3_C"/>
    <property type="match status" value="1"/>
</dbReference>
<proteinExistence type="inferred from homology"/>
<dbReference type="HOGENOM" id="CLU_051173_0_0_6"/>
<dbReference type="AlphaFoldDB" id="I3V5M9"/>
<evidence type="ECO:0000313" key="3">
    <source>
        <dbReference type="EMBL" id="AFK73050.1"/>
    </source>
</evidence>
<evidence type="ECO:0000256" key="1">
    <source>
        <dbReference type="ARBA" id="ARBA00038283"/>
    </source>
</evidence>
<feature type="domain" description="Initiator Rep protein WH1" evidence="2">
    <location>
        <begin position="17"/>
        <end position="160"/>
    </location>
</feature>
<sequence>MGMPAATPGQNVLAPSVRKHAGAIHIKNDISCLQRKAWNVLLHNAYDDFPDVNLQLHTIPVRDLMDLAGFDSKNVKYLKDALEDMVTTKIKWDIIDHQGKSDWGVTTALASASIKDGICSYAYSPQLRTKLYNPEFYARIDLLIISRFSSGHALALYENCARYRAINQTPILPLPLFRELLGVNNTASYDEFKILNRAVIQPAIKEINSISDICLEVELQREKRKVVGVKFRIQENVQGALAIDSPSSFNHELLRKLQDDFCLTETQAKEALALHSEDRISIVMEYVQEKYTEGKIKAGAKGIAPYFLRVLRDGDVKLAKTGLDKLLQGGAQASPKAAQAGQQSLLQDDDAVRREFNAQRRSEVELLLAGMDSEVRNSLNDQFAATLVGQRLMLKKWAEFLAKGEGSAMVVNNFYMFVAEKLLPPYEEALELYRKSLGA</sequence>
<dbReference type="KEGG" id="ppi:YSA_p00174"/>
<dbReference type="InterPro" id="IPR036390">
    <property type="entry name" value="WH_DNA-bd_sf"/>
</dbReference>
<geneLocation type="plasmid" evidence="3 4">
    <name>pND6-2</name>
</geneLocation>
<dbReference type="GO" id="GO:0003887">
    <property type="term" value="F:DNA-directed DNA polymerase activity"/>
    <property type="evidence" value="ECO:0007669"/>
    <property type="project" value="InterPro"/>
</dbReference>
<dbReference type="GeneID" id="97170913"/>
<name>I3V5M9_PSEPU</name>
<dbReference type="InterPro" id="IPR036388">
    <property type="entry name" value="WH-like_DNA-bd_sf"/>
</dbReference>
<gene>
    <name evidence="3" type="ORF">YSA_p00174</name>
</gene>
<organism evidence="3 4">
    <name type="scientific">Pseudomonas putida ND6</name>
    <dbReference type="NCBI Taxonomy" id="231023"/>
    <lineage>
        <taxon>Bacteria</taxon>
        <taxon>Pseudomonadati</taxon>
        <taxon>Pseudomonadota</taxon>
        <taxon>Gammaproteobacteria</taxon>
        <taxon>Pseudomonadales</taxon>
        <taxon>Pseudomonadaceae</taxon>
        <taxon>Pseudomonas</taxon>
    </lineage>
</organism>
<dbReference type="InterPro" id="IPR000525">
    <property type="entry name" value="Initiator_Rep_WH1"/>
</dbReference>
<dbReference type="Gene3D" id="1.10.10.10">
    <property type="entry name" value="Winged helix-like DNA-binding domain superfamily/Winged helix DNA-binding domain"/>
    <property type="match status" value="1"/>
</dbReference>